<reference evidence="1 2" key="1">
    <citation type="submission" date="2018-03" db="EMBL/GenBank/DDBJ databases">
        <title>Genomic Encyclopedia of Archaeal and Bacterial Type Strains, Phase II (KMG-II): from individual species to whole genera.</title>
        <authorList>
            <person name="Goeker M."/>
        </authorList>
    </citation>
    <scope>NUCLEOTIDE SEQUENCE [LARGE SCALE GENOMIC DNA]</scope>
    <source>
        <strain evidence="1 2">RHA1</strain>
    </source>
</reference>
<gene>
    <name evidence="1" type="ORF">CLV36_11040</name>
</gene>
<dbReference type="Proteomes" id="UP000238836">
    <property type="component" value="Unassembled WGS sequence"/>
</dbReference>
<organism evidence="1 2">
    <name type="scientific">Laceyella sediminis</name>
    <dbReference type="NCBI Taxonomy" id="573074"/>
    <lineage>
        <taxon>Bacteria</taxon>
        <taxon>Bacillati</taxon>
        <taxon>Bacillota</taxon>
        <taxon>Bacilli</taxon>
        <taxon>Bacillales</taxon>
        <taxon>Thermoactinomycetaceae</taxon>
        <taxon>Laceyella</taxon>
    </lineage>
</organism>
<evidence type="ECO:0000313" key="2">
    <source>
        <dbReference type="Proteomes" id="UP000238836"/>
    </source>
</evidence>
<comment type="caution">
    <text evidence="1">The sequence shown here is derived from an EMBL/GenBank/DDBJ whole genome shotgun (WGS) entry which is preliminary data.</text>
</comment>
<accession>A0ABX5ENS1</accession>
<evidence type="ECO:0000313" key="1">
    <source>
        <dbReference type="EMBL" id="PRZ12993.1"/>
    </source>
</evidence>
<proteinExistence type="predicted"/>
<dbReference type="InterPro" id="IPR025321">
    <property type="entry name" value="DUF4227"/>
</dbReference>
<keyword evidence="2" id="KW-1185">Reference proteome</keyword>
<protein>
    <submittedName>
        <fullName evidence="1">Uncharacterized protein DUF4227</fullName>
    </submittedName>
</protein>
<name>A0ABX5ENS1_9BACL</name>
<dbReference type="Pfam" id="PF14004">
    <property type="entry name" value="DUF4227"/>
    <property type="match status" value="1"/>
</dbReference>
<sequence length="83" mass="9930">MMVISLRRLKRWSQFFLLFVLFTLLLYQLFSLLVPLFKPDYMYKEPNGGAVKVFGHQQETARVVEAPAQKIKERLLMFYWLGE</sequence>
<dbReference type="EMBL" id="PVTZ01000010">
    <property type="protein sequence ID" value="PRZ12993.1"/>
    <property type="molecule type" value="Genomic_DNA"/>
</dbReference>